<dbReference type="RefSeq" id="WP_146008342.1">
    <property type="nucleotide sequence ID" value="NZ_CP142381.1"/>
</dbReference>
<name>A0ABS7FIP9_9NEIS</name>
<organism evidence="2 3">
    <name type="scientific">Chromobacterium subtsugae</name>
    <dbReference type="NCBI Taxonomy" id="251747"/>
    <lineage>
        <taxon>Bacteria</taxon>
        <taxon>Pseudomonadati</taxon>
        <taxon>Pseudomonadota</taxon>
        <taxon>Betaproteobacteria</taxon>
        <taxon>Neisseriales</taxon>
        <taxon>Chromobacteriaceae</taxon>
        <taxon>Chromobacterium</taxon>
    </lineage>
</organism>
<proteinExistence type="predicted"/>
<dbReference type="GeneID" id="89685230"/>
<sequence length="194" mass="20188">MKFRPWSLAERGLLALWLSLLLHAALLWLPARLGQPAAHAGLLVRLAMPAAAPARPAALPGARPASAAGGEASAPAGAAPREADGRLRLGADIYYPARELDQLAQEQGAITLPDVELDGQAPPALTVLVFISETGRVDGVRFEGAAPARLADAISPVFGAASYQPALKDGVPVKSYKRIRIEPQPAAALPPLSH</sequence>
<reference evidence="2 3" key="1">
    <citation type="submission" date="2021-05" db="EMBL/GenBank/DDBJ databases">
        <title>Draft Whole Genome Sequencing Of Biosensor Chromobacterium violaceum Strain CV026 Reveals A Regulatory RNA In Chromobacterium violaceum Phenotype Regulatory Network.</title>
        <authorList>
            <person name="Hong K.W."/>
            <person name="Chan K.G."/>
            <person name="Chang C.-Y."/>
        </authorList>
    </citation>
    <scope>NUCLEOTIDE SEQUENCE [LARGE SCALE GENOMIC DNA]</scope>
    <source>
        <strain evidence="2 3">ATCC 31532</strain>
    </source>
</reference>
<comment type="caution">
    <text evidence="2">The sequence shown here is derived from an EMBL/GenBank/DDBJ whole genome shotgun (WGS) entry which is preliminary data.</text>
</comment>
<evidence type="ECO:0008006" key="4">
    <source>
        <dbReference type="Google" id="ProtNLM"/>
    </source>
</evidence>
<dbReference type="EMBL" id="JAHDTB010000017">
    <property type="protein sequence ID" value="MBW8289360.1"/>
    <property type="molecule type" value="Genomic_DNA"/>
</dbReference>
<evidence type="ECO:0000313" key="2">
    <source>
        <dbReference type="EMBL" id="MBW8289360.1"/>
    </source>
</evidence>
<feature type="compositionally biased region" description="Low complexity" evidence="1">
    <location>
        <begin position="58"/>
        <end position="80"/>
    </location>
</feature>
<keyword evidence="3" id="KW-1185">Reference proteome</keyword>
<gene>
    <name evidence="2" type="ORF">KIF53_17135</name>
</gene>
<evidence type="ECO:0000313" key="3">
    <source>
        <dbReference type="Proteomes" id="UP000711178"/>
    </source>
</evidence>
<feature type="region of interest" description="Disordered" evidence="1">
    <location>
        <begin position="58"/>
        <end position="81"/>
    </location>
</feature>
<dbReference type="Proteomes" id="UP000711178">
    <property type="component" value="Unassembled WGS sequence"/>
</dbReference>
<evidence type="ECO:0000256" key="1">
    <source>
        <dbReference type="SAM" id="MobiDB-lite"/>
    </source>
</evidence>
<protein>
    <recommendedName>
        <fullName evidence="4">TonB C-terminal domain-containing protein</fullName>
    </recommendedName>
</protein>
<accession>A0ABS7FIP9</accession>